<dbReference type="PANTHER" id="PTHR10625">
    <property type="entry name" value="HISTONE DEACETYLASE HDAC1-RELATED"/>
    <property type="match status" value="1"/>
</dbReference>
<evidence type="ECO:0000313" key="11">
    <source>
        <dbReference type="EMBL" id="CEL60369.1"/>
    </source>
</evidence>
<sequence length="318" mass="34837">MYLVAGATLTAAKAVQSTMFDVSICWDGGRHHAHKAHAAGFCYVADCVLCILQLKRSGPGQKGRPKVGYLDLDLHHGDGVAEAFTSRSPEENDSEDSMAREKVSLSNVLTLSIHHHASGFYPHSTLGGLTKPTTTDPFSLSIPLDRGTSARTYARTWTIIERVLGAFFRWDEQTEDDDSPAYLVVQCGVDGLAGDPYAVWNWDIDIENEGSLGWCVQKVMQWVGAREKHLKVIFLGGGGYNSPNAARAWAYLTSIITGQPLSVQDDIPDHGGFLQYAPSFVLDVPAGNMPDENTEKNLAEIERNYDILIGRIRRAQSA</sequence>
<evidence type="ECO:0000256" key="1">
    <source>
        <dbReference type="ARBA" id="ARBA00004123"/>
    </source>
</evidence>
<name>A0A0B7FU16_THACB</name>
<dbReference type="Gene3D" id="3.40.800.20">
    <property type="entry name" value="Histone deacetylase domain"/>
    <property type="match status" value="1"/>
</dbReference>
<dbReference type="InterPro" id="IPR037138">
    <property type="entry name" value="His_deacetylse_dom_sf"/>
</dbReference>
<dbReference type="PANTHER" id="PTHR10625:SF14">
    <property type="entry name" value="HISTONE DEACETYLASE 8"/>
    <property type="match status" value="1"/>
</dbReference>
<organism evidence="11 12">
    <name type="scientific">Thanatephorus cucumeris (strain AG1-IB / isolate 7/3/14)</name>
    <name type="common">Lettuce bottom rot fungus</name>
    <name type="synonym">Rhizoctonia solani</name>
    <dbReference type="NCBI Taxonomy" id="1108050"/>
    <lineage>
        <taxon>Eukaryota</taxon>
        <taxon>Fungi</taxon>
        <taxon>Dikarya</taxon>
        <taxon>Basidiomycota</taxon>
        <taxon>Agaricomycotina</taxon>
        <taxon>Agaricomycetes</taxon>
        <taxon>Cantharellales</taxon>
        <taxon>Ceratobasidiaceae</taxon>
        <taxon>Rhizoctonia</taxon>
        <taxon>Rhizoctonia solani AG-1</taxon>
    </lineage>
</organism>
<evidence type="ECO:0000256" key="4">
    <source>
        <dbReference type="ARBA" id="ARBA00022491"/>
    </source>
</evidence>
<evidence type="ECO:0000259" key="10">
    <source>
        <dbReference type="Pfam" id="PF00850"/>
    </source>
</evidence>
<dbReference type="AlphaFoldDB" id="A0A0B7FU16"/>
<feature type="domain" description="Histone deacetylase" evidence="10">
    <location>
        <begin position="3"/>
        <end position="255"/>
    </location>
</feature>
<evidence type="ECO:0000256" key="8">
    <source>
        <dbReference type="ARBA" id="ARBA00023163"/>
    </source>
</evidence>
<keyword evidence="7" id="KW-0805">Transcription regulation</keyword>
<keyword evidence="9" id="KW-0539">Nucleus</keyword>
<dbReference type="InterPro" id="IPR023696">
    <property type="entry name" value="Ureohydrolase_dom_sf"/>
</dbReference>
<dbReference type="GO" id="GO:0005634">
    <property type="term" value="C:nucleus"/>
    <property type="evidence" value="ECO:0007669"/>
    <property type="project" value="UniProtKB-SubCell"/>
</dbReference>
<dbReference type="OrthoDB" id="73273at2759"/>
<evidence type="ECO:0000256" key="9">
    <source>
        <dbReference type="ARBA" id="ARBA00023242"/>
    </source>
</evidence>
<evidence type="ECO:0000256" key="5">
    <source>
        <dbReference type="ARBA" id="ARBA00022801"/>
    </source>
</evidence>
<dbReference type="GO" id="GO:0031507">
    <property type="term" value="P:heterochromatin formation"/>
    <property type="evidence" value="ECO:0007669"/>
    <property type="project" value="TreeGrafter"/>
</dbReference>
<keyword evidence="12" id="KW-1185">Reference proteome</keyword>
<dbReference type="Proteomes" id="UP000059188">
    <property type="component" value="Unassembled WGS sequence"/>
</dbReference>
<accession>A0A0B7FU16</accession>
<protein>
    <recommendedName>
        <fullName evidence="3">histone deacetylase</fullName>
        <ecNumber evidence="3">3.5.1.98</ecNumber>
    </recommendedName>
</protein>
<keyword evidence="6" id="KW-0156">Chromatin regulator</keyword>
<keyword evidence="8" id="KW-0804">Transcription</keyword>
<evidence type="ECO:0000256" key="2">
    <source>
        <dbReference type="ARBA" id="ARBA00006457"/>
    </source>
</evidence>
<dbReference type="PRINTS" id="PR01270">
    <property type="entry name" value="HDASUPER"/>
</dbReference>
<comment type="similarity">
    <text evidence="2">Belongs to the histone deacetylase family. HD type 1 subfamily.</text>
</comment>
<evidence type="ECO:0000256" key="6">
    <source>
        <dbReference type="ARBA" id="ARBA00022853"/>
    </source>
</evidence>
<dbReference type="EMBL" id="LN679145">
    <property type="protein sequence ID" value="CEL60369.1"/>
    <property type="molecule type" value="Genomic_DNA"/>
</dbReference>
<dbReference type="Pfam" id="PF00850">
    <property type="entry name" value="Hist_deacetyl"/>
    <property type="match status" value="1"/>
</dbReference>
<dbReference type="InterPro" id="IPR023801">
    <property type="entry name" value="His_deacetylse_dom"/>
</dbReference>
<proteinExistence type="inferred from homology"/>
<evidence type="ECO:0000256" key="3">
    <source>
        <dbReference type="ARBA" id="ARBA00012111"/>
    </source>
</evidence>
<dbReference type="InterPro" id="IPR000286">
    <property type="entry name" value="HDACs"/>
</dbReference>
<gene>
    <name evidence="11" type="ORF">RSOLAG1IB_09587</name>
</gene>
<evidence type="ECO:0000313" key="12">
    <source>
        <dbReference type="Proteomes" id="UP000059188"/>
    </source>
</evidence>
<comment type="subcellular location">
    <subcellularLocation>
        <location evidence="1">Nucleus</location>
    </subcellularLocation>
</comment>
<dbReference type="EC" id="3.5.1.98" evidence="3"/>
<evidence type="ECO:0000256" key="7">
    <source>
        <dbReference type="ARBA" id="ARBA00023015"/>
    </source>
</evidence>
<keyword evidence="5 11" id="KW-0378">Hydrolase</keyword>
<reference evidence="11 12" key="1">
    <citation type="submission" date="2014-11" db="EMBL/GenBank/DDBJ databases">
        <authorList>
            <person name="Wibberg Daniel"/>
        </authorList>
    </citation>
    <scope>NUCLEOTIDE SEQUENCE [LARGE SCALE GENOMIC DNA]</scope>
    <source>
        <strain evidence="11">Rhizoctonia solani AG1-IB 7/3/14</strain>
    </source>
</reference>
<keyword evidence="4" id="KW-0678">Repressor</keyword>
<dbReference type="SUPFAM" id="SSF52768">
    <property type="entry name" value="Arginase/deacetylase"/>
    <property type="match status" value="1"/>
</dbReference>
<dbReference type="STRING" id="1108050.A0A0B7FU16"/>
<dbReference type="GO" id="GO:0141221">
    <property type="term" value="F:histone deacetylase activity, hydrolytic mechanism"/>
    <property type="evidence" value="ECO:0007669"/>
    <property type="project" value="UniProtKB-EC"/>
</dbReference>